<dbReference type="GO" id="GO:0009055">
    <property type="term" value="F:electron transfer activity"/>
    <property type="evidence" value="ECO:0007669"/>
    <property type="project" value="InterPro"/>
</dbReference>
<feature type="chain" id="PRO_5020644769" evidence="10">
    <location>
        <begin position="22"/>
        <end position="244"/>
    </location>
</feature>
<evidence type="ECO:0000256" key="3">
    <source>
        <dbReference type="ARBA" id="ARBA00022692"/>
    </source>
</evidence>
<keyword evidence="3 9" id="KW-0812">Transmembrane</keyword>
<dbReference type="RefSeq" id="WP_131995132.1">
    <property type="nucleotide sequence ID" value="NZ_JACGXM010000011.1"/>
</dbReference>
<feature type="transmembrane region" description="Helical" evidence="9">
    <location>
        <begin position="217"/>
        <end position="235"/>
    </location>
</feature>
<feature type="binding site" description="covalent" evidence="8">
    <location>
        <position position="54"/>
    </location>
    <ligand>
        <name>heme c</name>
        <dbReference type="ChEBI" id="CHEBI:61717"/>
    </ligand>
</feature>
<evidence type="ECO:0000256" key="10">
    <source>
        <dbReference type="SAM" id="SignalP"/>
    </source>
</evidence>
<evidence type="ECO:0000256" key="9">
    <source>
        <dbReference type="SAM" id="Phobius"/>
    </source>
</evidence>
<evidence type="ECO:0000256" key="1">
    <source>
        <dbReference type="ARBA" id="ARBA00004370"/>
    </source>
</evidence>
<dbReference type="PROSITE" id="PS51007">
    <property type="entry name" value="CYTC"/>
    <property type="match status" value="1"/>
</dbReference>
<feature type="binding site" description="covalent" evidence="8">
    <location>
        <position position="55"/>
    </location>
    <ligand>
        <name>heme c</name>
        <dbReference type="ChEBI" id="CHEBI:61717"/>
    </ligand>
</feature>
<dbReference type="GO" id="GO:0046872">
    <property type="term" value="F:metal ion binding"/>
    <property type="evidence" value="ECO:0007669"/>
    <property type="project" value="UniProtKB-KW"/>
</dbReference>
<keyword evidence="5 9" id="KW-1133">Transmembrane helix</keyword>
<dbReference type="Gene3D" id="1.20.5.100">
    <property type="entry name" value="Cytochrome c1, transmembrane anchor, C-terminal"/>
    <property type="match status" value="1"/>
</dbReference>
<dbReference type="PRINTS" id="PR00603">
    <property type="entry name" value="CYTOCHROMEC1"/>
</dbReference>
<dbReference type="Proteomes" id="UP000294862">
    <property type="component" value="Unassembled WGS sequence"/>
</dbReference>
<keyword evidence="7 9" id="KW-0472">Membrane</keyword>
<dbReference type="InterPro" id="IPR002326">
    <property type="entry name" value="Cyt_c1"/>
</dbReference>
<reference evidence="12 13" key="1">
    <citation type="journal article" date="2015" name="Stand. Genomic Sci.">
        <title>Genomic Encyclopedia of Bacterial and Archaeal Type Strains, Phase III: the genomes of soil and plant-associated and newly described type strains.</title>
        <authorList>
            <person name="Whitman W.B."/>
            <person name="Woyke T."/>
            <person name="Klenk H.P."/>
            <person name="Zhou Y."/>
            <person name="Lilburn T.G."/>
            <person name="Beck B.J."/>
            <person name="De Vos P."/>
            <person name="Vandamme P."/>
            <person name="Eisen J.A."/>
            <person name="Garrity G."/>
            <person name="Hugenholtz P."/>
            <person name="Kyrpides N.C."/>
        </authorList>
    </citation>
    <scope>NUCLEOTIDE SEQUENCE [LARGE SCALE GENOMIC DNA]</scope>
    <source>
        <strain evidence="12 13">A3</strain>
    </source>
</reference>
<evidence type="ECO:0000256" key="4">
    <source>
        <dbReference type="ARBA" id="ARBA00022723"/>
    </source>
</evidence>
<evidence type="ECO:0000256" key="8">
    <source>
        <dbReference type="PIRSR" id="PIRSR602326-1"/>
    </source>
</evidence>
<keyword evidence="13" id="KW-1185">Reference proteome</keyword>
<evidence type="ECO:0000256" key="7">
    <source>
        <dbReference type="ARBA" id="ARBA00023136"/>
    </source>
</evidence>
<comment type="cofactor">
    <cofactor evidence="8">
        <name>heme c</name>
        <dbReference type="ChEBI" id="CHEBI:61717"/>
    </cofactor>
    <text evidence="8">Binds 1 heme c group covalently per subunit.</text>
</comment>
<accession>A0A4R2IBZ7</accession>
<feature type="binding site" description="covalent" evidence="8">
    <location>
        <position position="51"/>
    </location>
    <ligand>
        <name>heme c</name>
        <dbReference type="ChEBI" id="CHEBI:61717"/>
    </ligand>
</feature>
<evidence type="ECO:0000256" key="2">
    <source>
        <dbReference type="ARBA" id="ARBA00022617"/>
    </source>
</evidence>
<sequence length="244" mass="27132">MFRKIAALLVAGLIGVGVAHASEEGGLAPANIRLDDVASMQRGARLFFNYCSGCHSLRFMRYSRIAEDLKLDPKDVEQNFMFGGGKIGDPVISPMPPADGTAWFGKAPPDLSLEARAKPEGWIYNYLKSFYVDPSRPTGWNNTLFPNVSMPNALWELQGIQTAVTKPAAEGQDAVIEKLEVHTPGRQNAEEFDRTARDIATFLQYVGEPAALQRESMGVWVLLYLALFTLLAYLLKHEFWKDVH</sequence>
<evidence type="ECO:0000259" key="11">
    <source>
        <dbReference type="PROSITE" id="PS51007"/>
    </source>
</evidence>
<keyword evidence="6 8" id="KW-0408">Iron</keyword>
<comment type="caution">
    <text evidence="12">The sequence shown here is derived from an EMBL/GenBank/DDBJ whole genome shotgun (WGS) entry which is preliminary data.</text>
</comment>
<keyword evidence="10" id="KW-0732">Signal</keyword>
<protein>
    <submittedName>
        <fullName evidence="12">Ubiquinol-cytochrome c reductase cytochrome c1 subunit</fullName>
    </submittedName>
</protein>
<dbReference type="PANTHER" id="PTHR10266">
    <property type="entry name" value="CYTOCHROME C1"/>
    <property type="match status" value="1"/>
</dbReference>
<feature type="domain" description="Cytochrome c" evidence="11">
    <location>
        <begin position="38"/>
        <end position="210"/>
    </location>
</feature>
<feature type="signal peptide" evidence="10">
    <location>
        <begin position="1"/>
        <end position="21"/>
    </location>
</feature>
<dbReference type="AlphaFoldDB" id="A0A4R2IBZ7"/>
<dbReference type="Pfam" id="PF02167">
    <property type="entry name" value="Cytochrom_C1"/>
    <property type="match status" value="1"/>
</dbReference>
<dbReference type="Gene3D" id="1.10.760.10">
    <property type="entry name" value="Cytochrome c-like domain"/>
    <property type="match status" value="1"/>
</dbReference>
<dbReference type="GO" id="GO:0020037">
    <property type="term" value="F:heme binding"/>
    <property type="evidence" value="ECO:0007669"/>
    <property type="project" value="InterPro"/>
</dbReference>
<dbReference type="GO" id="GO:0016020">
    <property type="term" value="C:membrane"/>
    <property type="evidence" value="ECO:0007669"/>
    <property type="project" value="UniProtKB-SubCell"/>
</dbReference>
<proteinExistence type="predicted"/>
<dbReference type="InterPro" id="IPR009056">
    <property type="entry name" value="Cyt_c-like_dom"/>
</dbReference>
<dbReference type="PANTHER" id="PTHR10266:SF3">
    <property type="entry name" value="CYTOCHROME C1, HEME PROTEIN, MITOCHONDRIAL"/>
    <property type="match status" value="1"/>
</dbReference>
<name>A0A4R2IBZ7_9GAMM</name>
<keyword evidence="2 8" id="KW-0349">Heme</keyword>
<evidence type="ECO:0000313" key="13">
    <source>
        <dbReference type="Proteomes" id="UP000294862"/>
    </source>
</evidence>
<evidence type="ECO:0000256" key="5">
    <source>
        <dbReference type="ARBA" id="ARBA00022989"/>
    </source>
</evidence>
<evidence type="ECO:0000256" key="6">
    <source>
        <dbReference type="ARBA" id="ARBA00023004"/>
    </source>
</evidence>
<gene>
    <name evidence="12" type="ORF">EV148_102420</name>
</gene>
<keyword evidence="4 8" id="KW-0479">Metal-binding</keyword>
<dbReference type="InterPro" id="IPR036909">
    <property type="entry name" value="Cyt_c-like_dom_sf"/>
</dbReference>
<organism evidence="12 13">
    <name type="scientific">Dokdonella fugitiva</name>
    <dbReference type="NCBI Taxonomy" id="328517"/>
    <lineage>
        <taxon>Bacteria</taxon>
        <taxon>Pseudomonadati</taxon>
        <taxon>Pseudomonadota</taxon>
        <taxon>Gammaproteobacteria</taxon>
        <taxon>Lysobacterales</taxon>
        <taxon>Rhodanobacteraceae</taxon>
        <taxon>Dokdonella</taxon>
    </lineage>
</organism>
<dbReference type="SUPFAM" id="SSF46626">
    <property type="entry name" value="Cytochrome c"/>
    <property type="match status" value="1"/>
</dbReference>
<evidence type="ECO:0000313" key="12">
    <source>
        <dbReference type="EMBL" id="TCO42061.1"/>
    </source>
</evidence>
<dbReference type="OrthoDB" id="9798864at2"/>
<comment type="subcellular location">
    <subcellularLocation>
        <location evidence="1">Membrane</location>
    </subcellularLocation>
</comment>
<dbReference type="EMBL" id="SLWQ01000002">
    <property type="protein sequence ID" value="TCO42061.1"/>
    <property type="molecule type" value="Genomic_DNA"/>
</dbReference>